<evidence type="ECO:0000313" key="1">
    <source>
        <dbReference type="EMBL" id="KAG6500439.1"/>
    </source>
</evidence>
<reference evidence="1 2" key="1">
    <citation type="submission" date="2020-08" db="EMBL/GenBank/DDBJ databases">
        <title>Plant Genome Project.</title>
        <authorList>
            <person name="Zhang R.-G."/>
        </authorList>
    </citation>
    <scope>NUCLEOTIDE SEQUENCE [LARGE SCALE GENOMIC DNA]</scope>
    <source>
        <tissue evidence="1">Rhizome</tissue>
    </source>
</reference>
<protein>
    <submittedName>
        <fullName evidence="1">Uncharacterized protein</fullName>
    </submittedName>
</protein>
<dbReference type="PANTHER" id="PTHR11439">
    <property type="entry name" value="GAG-POL-RELATED RETROTRANSPOSON"/>
    <property type="match status" value="1"/>
</dbReference>
<dbReference type="CDD" id="cd09272">
    <property type="entry name" value="RNase_HI_RT_Ty1"/>
    <property type="match status" value="1"/>
</dbReference>
<dbReference type="EMBL" id="JACMSC010000011">
    <property type="protein sequence ID" value="KAG6500439.1"/>
    <property type="molecule type" value="Genomic_DNA"/>
</dbReference>
<dbReference type="PANTHER" id="PTHR11439:SF515">
    <property type="entry name" value="GAG-POL POLYPROTEIN"/>
    <property type="match status" value="1"/>
</dbReference>
<organism evidence="1 2">
    <name type="scientific">Zingiber officinale</name>
    <name type="common">Ginger</name>
    <name type="synonym">Amomum zingiber</name>
    <dbReference type="NCBI Taxonomy" id="94328"/>
    <lineage>
        <taxon>Eukaryota</taxon>
        <taxon>Viridiplantae</taxon>
        <taxon>Streptophyta</taxon>
        <taxon>Embryophyta</taxon>
        <taxon>Tracheophyta</taxon>
        <taxon>Spermatophyta</taxon>
        <taxon>Magnoliopsida</taxon>
        <taxon>Liliopsida</taxon>
        <taxon>Zingiberales</taxon>
        <taxon>Zingiberaceae</taxon>
        <taxon>Zingiber</taxon>
    </lineage>
</organism>
<evidence type="ECO:0000313" key="2">
    <source>
        <dbReference type="Proteomes" id="UP000734854"/>
    </source>
</evidence>
<dbReference type="AlphaFoldDB" id="A0A8J5KXV3"/>
<proteinExistence type="predicted"/>
<accession>A0A8J5KXV3</accession>
<dbReference type="Proteomes" id="UP000734854">
    <property type="component" value="Unassembled WGS sequence"/>
</dbReference>
<gene>
    <name evidence="1" type="ORF">ZIOFF_040284</name>
</gene>
<name>A0A8J5KXV3_ZINOF</name>
<comment type="caution">
    <text evidence="1">The sequence shown here is derived from an EMBL/GenBank/DDBJ whole genome shotgun (WGS) entry which is preliminary data.</text>
</comment>
<keyword evidence="2" id="KW-1185">Reference proteome</keyword>
<sequence length="193" mass="21709">MDRRVANSEWDRLRPRRAGSNRQPEKITTRRRLSYYFSEMLQALVVPDRSYRAESAVVVAASYPSGRFMKLKAVALSSCEAEFMAATTAACHALWLRSLASELTGVKPKPVTLFVDNKSAITLMKNPVFHGRSKHIDTRFHFIRECIEKGQIVVEFVNTGEQRANALTKALPGVKLAAMRQLLGIRDLQSCPD</sequence>